<dbReference type="OrthoDB" id="1453559at2"/>
<accession>A0A2U2JF14</accession>
<keyword evidence="2" id="KW-1185">Reference proteome</keyword>
<name>A0A2U2JF14_9FLAO</name>
<dbReference type="Proteomes" id="UP000245670">
    <property type="component" value="Unassembled WGS sequence"/>
</dbReference>
<organism evidence="1 2">
    <name type="scientific">Polaribacter aquimarinus</name>
    <dbReference type="NCBI Taxonomy" id="2100726"/>
    <lineage>
        <taxon>Bacteria</taxon>
        <taxon>Pseudomonadati</taxon>
        <taxon>Bacteroidota</taxon>
        <taxon>Flavobacteriia</taxon>
        <taxon>Flavobacteriales</taxon>
        <taxon>Flavobacteriaceae</taxon>
    </lineage>
</organism>
<evidence type="ECO:0000313" key="1">
    <source>
        <dbReference type="EMBL" id="PWG06914.1"/>
    </source>
</evidence>
<dbReference type="EMBL" id="QFFG01000001">
    <property type="protein sequence ID" value="PWG06914.1"/>
    <property type="molecule type" value="Genomic_DNA"/>
</dbReference>
<reference evidence="1 2" key="1">
    <citation type="submission" date="2018-05" db="EMBL/GenBank/DDBJ databases">
        <title>Polaribacter aquimarinus sp. nov., isolated from sediment in a sediment of sea.</title>
        <authorList>
            <person name="Lu D."/>
        </authorList>
    </citation>
    <scope>NUCLEOTIDE SEQUENCE [LARGE SCALE GENOMIC DNA]</scope>
    <source>
        <strain evidence="1 2">ZY113</strain>
    </source>
</reference>
<dbReference type="AlphaFoldDB" id="A0A2U2JF14"/>
<gene>
    <name evidence="1" type="ORF">DIS07_03485</name>
</gene>
<sequence length="123" mass="15033">MEYFFIFIVVLLIIYATYNQIKVIYYRNFKSFEIEIENFLESHNYQLIEKRNPNKEDWKKSPFEKPPNFKVTLSVIKINGLPVTWTDLKYKVIIGKKENRTKQIWLEIKTTYFQKPKLNFIIK</sequence>
<protein>
    <submittedName>
        <fullName evidence="1">Uncharacterized protein</fullName>
    </submittedName>
</protein>
<evidence type="ECO:0000313" key="2">
    <source>
        <dbReference type="Proteomes" id="UP000245670"/>
    </source>
</evidence>
<comment type="caution">
    <text evidence="1">The sequence shown here is derived from an EMBL/GenBank/DDBJ whole genome shotgun (WGS) entry which is preliminary data.</text>
</comment>
<proteinExistence type="predicted"/>
<dbReference type="RefSeq" id="WP_109403821.1">
    <property type="nucleotide sequence ID" value="NZ_QFFG01000001.1"/>
</dbReference>